<comment type="caution">
    <text evidence="1">The sequence shown here is derived from an EMBL/GenBank/DDBJ whole genome shotgun (WGS) entry which is preliminary data.</text>
</comment>
<protein>
    <submittedName>
        <fullName evidence="1">Uncharacterized protein</fullName>
    </submittedName>
</protein>
<organism evidence="1 2">
    <name type="scientific">Petrachloros mirabilis ULC683</name>
    <dbReference type="NCBI Taxonomy" id="2781853"/>
    <lineage>
        <taxon>Bacteria</taxon>
        <taxon>Bacillati</taxon>
        <taxon>Cyanobacteriota</taxon>
        <taxon>Cyanophyceae</taxon>
        <taxon>Synechococcales</taxon>
        <taxon>Petrachlorosaceae</taxon>
        <taxon>Petrachloros</taxon>
        <taxon>Petrachloros mirabilis</taxon>
    </lineage>
</organism>
<dbReference type="AlphaFoldDB" id="A0A8K1ZXC8"/>
<name>A0A8K1ZXC8_9CYAN</name>
<sequence length="57" mass="6532">MQVAYQDYLIRAWQRRDRTPAAAVIHTVLTAYGLDWESTGADQDVLYDPTEDCFVVP</sequence>
<dbReference type="RefSeq" id="WP_161823876.1">
    <property type="nucleotide sequence ID" value="NZ_WVIC01000003.1"/>
</dbReference>
<gene>
    <name evidence="1" type="ORF">GS597_02530</name>
</gene>
<dbReference type="EMBL" id="WVIC01000003">
    <property type="protein sequence ID" value="NCJ05407.1"/>
    <property type="molecule type" value="Genomic_DNA"/>
</dbReference>
<evidence type="ECO:0000313" key="2">
    <source>
        <dbReference type="Proteomes" id="UP000607397"/>
    </source>
</evidence>
<proteinExistence type="predicted"/>
<accession>A0A8K1ZXC8</accession>
<dbReference type="Proteomes" id="UP000607397">
    <property type="component" value="Unassembled WGS sequence"/>
</dbReference>
<evidence type="ECO:0000313" key="1">
    <source>
        <dbReference type="EMBL" id="NCJ05407.1"/>
    </source>
</evidence>
<reference evidence="1" key="1">
    <citation type="submission" date="2019-12" db="EMBL/GenBank/DDBJ databases">
        <title>High-Quality draft genome sequences of three cyanobacteria isolated from the limestone walls of the Old Cathedral of Coimbra.</title>
        <authorList>
            <person name="Tiago I."/>
            <person name="Soares F."/>
            <person name="Portugal A."/>
        </authorList>
    </citation>
    <scope>NUCLEOTIDE SEQUENCE [LARGE SCALE GENOMIC DNA]</scope>
    <source>
        <strain evidence="1">C</strain>
    </source>
</reference>
<keyword evidence="2" id="KW-1185">Reference proteome</keyword>